<dbReference type="EMBL" id="BKCJ011745277">
    <property type="protein sequence ID" value="GFD49649.1"/>
    <property type="molecule type" value="Genomic_DNA"/>
</dbReference>
<evidence type="ECO:0000313" key="1">
    <source>
        <dbReference type="EMBL" id="GFD49649.1"/>
    </source>
</evidence>
<feature type="non-terminal residue" evidence="1">
    <location>
        <position position="1"/>
    </location>
</feature>
<proteinExistence type="predicted"/>
<feature type="non-terminal residue" evidence="1">
    <location>
        <position position="101"/>
    </location>
</feature>
<accession>A0A699WRT4</accession>
<reference evidence="1" key="1">
    <citation type="journal article" date="2019" name="Sci. Rep.">
        <title>Draft genome of Tanacetum cinerariifolium, the natural source of mosquito coil.</title>
        <authorList>
            <person name="Yamashiro T."/>
            <person name="Shiraishi A."/>
            <person name="Satake H."/>
            <person name="Nakayama K."/>
        </authorList>
    </citation>
    <scope>NUCLEOTIDE SEQUENCE</scope>
</reference>
<name>A0A699WRT4_TANCI</name>
<dbReference type="AlphaFoldDB" id="A0A699WRT4"/>
<sequence>IDVEQVLVVVAAAHVVGARQLVVADYAWQGFEDGVEVPKRRRQDLGRAGVELNEADLLAAVGRVGAAPHGYVLKRLGLGLQRELQGLAGIGGQAQGLAQRL</sequence>
<gene>
    <name evidence="1" type="ORF">Tci_921618</name>
</gene>
<organism evidence="1">
    <name type="scientific">Tanacetum cinerariifolium</name>
    <name type="common">Dalmatian daisy</name>
    <name type="synonym">Chrysanthemum cinerariifolium</name>
    <dbReference type="NCBI Taxonomy" id="118510"/>
    <lineage>
        <taxon>Eukaryota</taxon>
        <taxon>Viridiplantae</taxon>
        <taxon>Streptophyta</taxon>
        <taxon>Embryophyta</taxon>
        <taxon>Tracheophyta</taxon>
        <taxon>Spermatophyta</taxon>
        <taxon>Magnoliopsida</taxon>
        <taxon>eudicotyledons</taxon>
        <taxon>Gunneridae</taxon>
        <taxon>Pentapetalae</taxon>
        <taxon>asterids</taxon>
        <taxon>campanulids</taxon>
        <taxon>Asterales</taxon>
        <taxon>Asteraceae</taxon>
        <taxon>Asteroideae</taxon>
        <taxon>Anthemideae</taxon>
        <taxon>Anthemidinae</taxon>
        <taxon>Tanacetum</taxon>
    </lineage>
</organism>
<comment type="caution">
    <text evidence="1">The sequence shown here is derived from an EMBL/GenBank/DDBJ whole genome shotgun (WGS) entry which is preliminary data.</text>
</comment>
<protein>
    <submittedName>
        <fullName evidence="1">Uncharacterized protein</fullName>
    </submittedName>
</protein>